<comment type="caution">
    <text evidence="1">The sequence shown here is derived from an EMBL/GenBank/DDBJ whole genome shotgun (WGS) entry which is preliminary data.</text>
</comment>
<evidence type="ECO:0000313" key="2">
    <source>
        <dbReference type="Proteomes" id="UP000789525"/>
    </source>
</evidence>
<keyword evidence="2" id="KW-1185">Reference proteome</keyword>
<dbReference type="EMBL" id="CAJVPT010007972">
    <property type="protein sequence ID" value="CAG8547051.1"/>
    <property type="molecule type" value="Genomic_DNA"/>
</dbReference>
<accession>A0ACA9LUG2</accession>
<proteinExistence type="predicted"/>
<gene>
    <name evidence="1" type="ORF">ACOLOM_LOCUS4703</name>
</gene>
<reference evidence="1" key="1">
    <citation type="submission" date="2021-06" db="EMBL/GenBank/DDBJ databases">
        <authorList>
            <person name="Kallberg Y."/>
            <person name="Tangrot J."/>
            <person name="Rosling A."/>
        </authorList>
    </citation>
    <scope>NUCLEOTIDE SEQUENCE</scope>
    <source>
        <strain evidence="1">CL356</strain>
    </source>
</reference>
<protein>
    <submittedName>
        <fullName evidence="1">5663_t:CDS:1</fullName>
    </submittedName>
</protein>
<dbReference type="Proteomes" id="UP000789525">
    <property type="component" value="Unassembled WGS sequence"/>
</dbReference>
<evidence type="ECO:0000313" key="1">
    <source>
        <dbReference type="EMBL" id="CAG8547051.1"/>
    </source>
</evidence>
<organism evidence="1 2">
    <name type="scientific">Acaulospora colombiana</name>
    <dbReference type="NCBI Taxonomy" id="27376"/>
    <lineage>
        <taxon>Eukaryota</taxon>
        <taxon>Fungi</taxon>
        <taxon>Fungi incertae sedis</taxon>
        <taxon>Mucoromycota</taxon>
        <taxon>Glomeromycotina</taxon>
        <taxon>Glomeromycetes</taxon>
        <taxon>Diversisporales</taxon>
        <taxon>Acaulosporaceae</taxon>
        <taxon>Acaulospora</taxon>
    </lineage>
</organism>
<sequence>MLTPTIIDSSSLSGHILWSPPEASNSIRTSLHKKNQNHHHVISRHQRIFLQRIHGNGLSPLINIDKIRYAKQLKNQHRNDSPTSLPDSNISSRQIDVSNKYESLPSYEDSPDAEDRITCHSNHICQNQNTINSVNLKNSKKLLQKGESSAKLNNRDIIVSKSQTRPVINNTHPFNHHHRKNDLCSIGSYLTLLLNQKPSSSLFHGEQNENKVDNFTNAFGSLMSVQSPPGDKRRRMILVNPPSISTTLGNINISNTGRNSCNKNKNNVGPLNNIYSLYDMVCPTPCVSRNFDLYFSDCDEDNKREEKKLPGEGFDQEHEYYEIFYDYFEESALPSSAMSTLEFSIRSQKVTSPISPLKL</sequence>
<name>A0ACA9LUG2_9GLOM</name>